<evidence type="ECO:0000313" key="3">
    <source>
        <dbReference type="Proteomes" id="UP000813444"/>
    </source>
</evidence>
<keyword evidence="3" id="KW-1185">Reference proteome</keyword>
<organism evidence="2 3">
    <name type="scientific">Stachybotrys elegans</name>
    <dbReference type="NCBI Taxonomy" id="80388"/>
    <lineage>
        <taxon>Eukaryota</taxon>
        <taxon>Fungi</taxon>
        <taxon>Dikarya</taxon>
        <taxon>Ascomycota</taxon>
        <taxon>Pezizomycotina</taxon>
        <taxon>Sordariomycetes</taxon>
        <taxon>Hypocreomycetidae</taxon>
        <taxon>Hypocreales</taxon>
        <taxon>Stachybotryaceae</taxon>
        <taxon>Stachybotrys</taxon>
    </lineage>
</organism>
<feature type="region of interest" description="Disordered" evidence="1">
    <location>
        <begin position="24"/>
        <end position="103"/>
    </location>
</feature>
<dbReference type="AlphaFoldDB" id="A0A8K0WTD0"/>
<feature type="compositionally biased region" description="Basic and acidic residues" evidence="1">
    <location>
        <begin position="59"/>
        <end position="70"/>
    </location>
</feature>
<evidence type="ECO:0000256" key="1">
    <source>
        <dbReference type="SAM" id="MobiDB-lite"/>
    </source>
</evidence>
<comment type="caution">
    <text evidence="2">The sequence shown here is derived from an EMBL/GenBank/DDBJ whole genome shotgun (WGS) entry which is preliminary data.</text>
</comment>
<dbReference type="EMBL" id="JAGPNK010000005">
    <property type="protein sequence ID" value="KAH7321051.1"/>
    <property type="molecule type" value="Genomic_DNA"/>
</dbReference>
<sequence length="225" mass="25647">MVLRRSVSQMRTPDDERFRVHLEKENTPGNLHLKVSNPKYPGGMTPKESRTSVKKGSTRKTETGIKRKEPAAVLRQPAKKAKRNANEEDKTATSAEAGNIEDKQEHVDLFDEYTNWEEFEAKAEKEKKRIVDIVTIALGKFLRPEIEAIRKWANQDEIMPPLQMSDGTFGMNNYNHPVAKLLGIIPGELSLTGYSEQNLKTILQQLQHDEKIWGTIEKAREVGRV</sequence>
<proteinExistence type="predicted"/>
<accession>A0A8K0WTD0</accession>
<name>A0A8K0WTD0_9HYPO</name>
<reference evidence="2" key="1">
    <citation type="journal article" date="2021" name="Nat. Commun.">
        <title>Genetic determinants of endophytism in the Arabidopsis root mycobiome.</title>
        <authorList>
            <person name="Mesny F."/>
            <person name="Miyauchi S."/>
            <person name="Thiergart T."/>
            <person name="Pickel B."/>
            <person name="Atanasova L."/>
            <person name="Karlsson M."/>
            <person name="Huettel B."/>
            <person name="Barry K.W."/>
            <person name="Haridas S."/>
            <person name="Chen C."/>
            <person name="Bauer D."/>
            <person name="Andreopoulos W."/>
            <person name="Pangilinan J."/>
            <person name="LaButti K."/>
            <person name="Riley R."/>
            <person name="Lipzen A."/>
            <person name="Clum A."/>
            <person name="Drula E."/>
            <person name="Henrissat B."/>
            <person name="Kohler A."/>
            <person name="Grigoriev I.V."/>
            <person name="Martin F.M."/>
            <person name="Hacquard S."/>
        </authorList>
    </citation>
    <scope>NUCLEOTIDE SEQUENCE</scope>
    <source>
        <strain evidence="2">MPI-CAGE-CH-0235</strain>
    </source>
</reference>
<evidence type="ECO:0000313" key="2">
    <source>
        <dbReference type="EMBL" id="KAH7321051.1"/>
    </source>
</evidence>
<dbReference type="Proteomes" id="UP000813444">
    <property type="component" value="Unassembled WGS sequence"/>
</dbReference>
<gene>
    <name evidence="2" type="ORF">B0I35DRAFT_501191</name>
</gene>
<protein>
    <submittedName>
        <fullName evidence="2">Uncharacterized protein</fullName>
    </submittedName>
</protein>